<reference evidence="2" key="1">
    <citation type="submission" date="2012-09" db="EMBL/GenBank/DDBJ databases">
        <title>Genome sequencing and comparative transcriptomics of race 1 and race 4 of banana pathogen: Fusarium oxysporum f. sp. cubense.</title>
        <authorList>
            <person name="Fang X."/>
            <person name="Huang J."/>
        </authorList>
    </citation>
    <scope>NUCLEOTIDE SEQUENCE [LARGE SCALE GENOMIC DNA]</scope>
    <source>
        <strain evidence="2">race 4</strain>
    </source>
</reference>
<evidence type="ECO:0000313" key="2">
    <source>
        <dbReference type="Proteomes" id="UP000016929"/>
    </source>
</evidence>
<dbReference type="Proteomes" id="UP000016929">
    <property type="component" value="Unassembled WGS sequence"/>
</dbReference>
<accession>N1RP92</accession>
<organism evidence="1 2">
    <name type="scientific">Fusarium oxysporum f. sp. cubense (strain race 4)</name>
    <name type="common">Panama disease fungus</name>
    <dbReference type="NCBI Taxonomy" id="2502994"/>
    <lineage>
        <taxon>Eukaryota</taxon>
        <taxon>Fungi</taxon>
        <taxon>Dikarya</taxon>
        <taxon>Ascomycota</taxon>
        <taxon>Pezizomycotina</taxon>
        <taxon>Sordariomycetes</taxon>
        <taxon>Hypocreomycetidae</taxon>
        <taxon>Hypocreales</taxon>
        <taxon>Nectriaceae</taxon>
        <taxon>Fusarium</taxon>
        <taxon>Fusarium oxysporum species complex</taxon>
    </lineage>
</organism>
<sequence>MEEIVIMIDTCGSTKFRWSHVSCCVAFAGTFRPGFVFLDAREGTGSSATSWAFVFRGRYVANSAKRC</sequence>
<reference evidence="2" key="2">
    <citation type="journal article" date="2014" name="PLoS ONE">
        <title>Genome and Transcriptome Analysis of the Fungal Pathogen Fusarium oxysporum f. sp. cubense Causing Banana Vascular Wilt Disease.</title>
        <authorList>
            <person name="Guo L."/>
            <person name="Han L."/>
            <person name="Yang L."/>
            <person name="Zeng H."/>
            <person name="Fan D."/>
            <person name="Zhu Y."/>
            <person name="Feng Y."/>
            <person name="Wang G."/>
            <person name="Peng C."/>
            <person name="Jiang X."/>
            <person name="Zhou D."/>
            <person name="Ni P."/>
            <person name="Liang C."/>
            <person name="Liu L."/>
            <person name="Wang J."/>
            <person name="Mao C."/>
            <person name="Fang X."/>
            <person name="Peng M."/>
            <person name="Huang J."/>
        </authorList>
    </citation>
    <scope>NUCLEOTIDE SEQUENCE [LARGE SCALE GENOMIC DNA]</scope>
    <source>
        <strain evidence="2">race 4</strain>
    </source>
</reference>
<keyword evidence="2" id="KW-1185">Reference proteome</keyword>
<proteinExistence type="predicted"/>
<dbReference type="EMBL" id="KB726554">
    <property type="protein sequence ID" value="EMT68448.1"/>
    <property type="molecule type" value="Genomic_DNA"/>
</dbReference>
<protein>
    <submittedName>
        <fullName evidence="1">Uncharacterized protein</fullName>
    </submittedName>
</protein>
<gene>
    <name evidence="1" type="ORF">FOC4_g10012865</name>
</gene>
<dbReference type="HOGENOM" id="CLU_2812387_0_0_1"/>
<evidence type="ECO:0000313" key="1">
    <source>
        <dbReference type="EMBL" id="EMT68448.1"/>
    </source>
</evidence>
<dbReference type="AlphaFoldDB" id="N1RP92"/>
<name>N1RP92_FUSC4</name>